<feature type="region of interest" description="Disordered" evidence="1">
    <location>
        <begin position="120"/>
        <end position="141"/>
    </location>
</feature>
<gene>
    <name evidence="2" type="ORF">V8G54_010057</name>
</gene>
<protein>
    <submittedName>
        <fullName evidence="2">Uncharacterized protein</fullName>
    </submittedName>
</protein>
<feature type="compositionally biased region" description="Polar residues" evidence="1">
    <location>
        <begin position="62"/>
        <end position="71"/>
    </location>
</feature>
<evidence type="ECO:0000313" key="3">
    <source>
        <dbReference type="Proteomes" id="UP001374535"/>
    </source>
</evidence>
<keyword evidence="3" id="KW-1185">Reference proteome</keyword>
<proteinExistence type="predicted"/>
<evidence type="ECO:0000256" key="1">
    <source>
        <dbReference type="SAM" id="MobiDB-lite"/>
    </source>
</evidence>
<feature type="region of interest" description="Disordered" evidence="1">
    <location>
        <begin position="1"/>
        <end position="75"/>
    </location>
</feature>
<sequence length="141" mass="15514">TRTQKPGPSPFVQKVRVPAAPPHFPHSCLVSLPNETTKGMTSDHADATPPLSKRPPPAAAQDTASAPTTATEPVGRRAKLSPLLFFFNKLLTLGHNVVCYRGHRQRCRSRLGFLLVSQPPLPPSKSRCRQGHRRNCIKRDP</sequence>
<feature type="compositionally biased region" description="Basic residues" evidence="1">
    <location>
        <begin position="126"/>
        <end position="141"/>
    </location>
</feature>
<accession>A0AAQ3NWB3</accession>
<reference evidence="2 3" key="1">
    <citation type="journal article" date="2023" name="Life. Sci Alliance">
        <title>Evolutionary insights into 3D genome organization and epigenetic landscape of Vigna mungo.</title>
        <authorList>
            <person name="Junaid A."/>
            <person name="Singh B."/>
            <person name="Bhatia S."/>
        </authorList>
    </citation>
    <scope>NUCLEOTIDE SEQUENCE [LARGE SCALE GENOMIC DNA]</scope>
    <source>
        <strain evidence="2">Urdbean</strain>
    </source>
</reference>
<dbReference type="Proteomes" id="UP001374535">
    <property type="component" value="Chromosome 3"/>
</dbReference>
<dbReference type="EMBL" id="CP144698">
    <property type="protein sequence ID" value="WVZ17075.1"/>
    <property type="molecule type" value="Genomic_DNA"/>
</dbReference>
<feature type="non-terminal residue" evidence="2">
    <location>
        <position position="1"/>
    </location>
</feature>
<dbReference type="AlphaFoldDB" id="A0AAQ3NWB3"/>
<evidence type="ECO:0000313" key="2">
    <source>
        <dbReference type="EMBL" id="WVZ17075.1"/>
    </source>
</evidence>
<organism evidence="2 3">
    <name type="scientific">Vigna mungo</name>
    <name type="common">Black gram</name>
    <name type="synonym">Phaseolus mungo</name>
    <dbReference type="NCBI Taxonomy" id="3915"/>
    <lineage>
        <taxon>Eukaryota</taxon>
        <taxon>Viridiplantae</taxon>
        <taxon>Streptophyta</taxon>
        <taxon>Embryophyta</taxon>
        <taxon>Tracheophyta</taxon>
        <taxon>Spermatophyta</taxon>
        <taxon>Magnoliopsida</taxon>
        <taxon>eudicotyledons</taxon>
        <taxon>Gunneridae</taxon>
        <taxon>Pentapetalae</taxon>
        <taxon>rosids</taxon>
        <taxon>fabids</taxon>
        <taxon>Fabales</taxon>
        <taxon>Fabaceae</taxon>
        <taxon>Papilionoideae</taxon>
        <taxon>50 kb inversion clade</taxon>
        <taxon>NPAAA clade</taxon>
        <taxon>indigoferoid/millettioid clade</taxon>
        <taxon>Phaseoleae</taxon>
        <taxon>Vigna</taxon>
    </lineage>
</organism>
<name>A0AAQ3NWB3_VIGMU</name>